<sequence length="224" mass="25991">MGKVLAALKGYKEMVEIGFEVDERIMNTLLRGICRETRGPMKSYLEMLRKCWKESSHRDLLFTPKLMAWNGRRRYSHSVLMSEVGELPSRTSYKLMIAEFNRRGAAFRSLSLGRVMRRNGCQVLMKIPMIVTVLRWMRRHCIGPWIRVAWMEAMKYRVKIIRWSESVDLVVVVAAPEGSPLGRDFESCLCYVVEVLEVQLEKGCLLELLGLVNTADVRPNFQSW</sequence>
<evidence type="ECO:0008006" key="3">
    <source>
        <dbReference type="Google" id="ProtNLM"/>
    </source>
</evidence>
<dbReference type="Proteomes" id="UP000631114">
    <property type="component" value="Unassembled WGS sequence"/>
</dbReference>
<protein>
    <recommendedName>
        <fullName evidence="3">Pentatricopeptide repeat-containing protein</fullName>
    </recommendedName>
</protein>
<reference evidence="1 2" key="1">
    <citation type="submission" date="2020-10" db="EMBL/GenBank/DDBJ databases">
        <title>The Coptis chinensis genome and diversification of protoberbering-type alkaloids.</title>
        <authorList>
            <person name="Wang B."/>
            <person name="Shu S."/>
            <person name="Song C."/>
            <person name="Liu Y."/>
        </authorList>
    </citation>
    <scope>NUCLEOTIDE SEQUENCE [LARGE SCALE GENOMIC DNA]</scope>
    <source>
        <strain evidence="1">HL-2020</strain>
        <tissue evidence="1">Leaf</tissue>
    </source>
</reference>
<name>A0A835L9W4_9MAGN</name>
<dbReference type="EMBL" id="JADFTS010000009">
    <property type="protein sequence ID" value="KAF9587483.1"/>
    <property type="molecule type" value="Genomic_DNA"/>
</dbReference>
<dbReference type="AlphaFoldDB" id="A0A835L9W4"/>
<proteinExistence type="predicted"/>
<comment type="caution">
    <text evidence="1">The sequence shown here is derived from an EMBL/GenBank/DDBJ whole genome shotgun (WGS) entry which is preliminary data.</text>
</comment>
<evidence type="ECO:0000313" key="1">
    <source>
        <dbReference type="EMBL" id="KAF9587483.1"/>
    </source>
</evidence>
<evidence type="ECO:0000313" key="2">
    <source>
        <dbReference type="Proteomes" id="UP000631114"/>
    </source>
</evidence>
<accession>A0A835L9W4</accession>
<gene>
    <name evidence="1" type="ORF">IFM89_003422</name>
</gene>
<keyword evidence="2" id="KW-1185">Reference proteome</keyword>
<organism evidence="1 2">
    <name type="scientific">Coptis chinensis</name>
    <dbReference type="NCBI Taxonomy" id="261450"/>
    <lineage>
        <taxon>Eukaryota</taxon>
        <taxon>Viridiplantae</taxon>
        <taxon>Streptophyta</taxon>
        <taxon>Embryophyta</taxon>
        <taxon>Tracheophyta</taxon>
        <taxon>Spermatophyta</taxon>
        <taxon>Magnoliopsida</taxon>
        <taxon>Ranunculales</taxon>
        <taxon>Ranunculaceae</taxon>
        <taxon>Coptidoideae</taxon>
        <taxon>Coptis</taxon>
    </lineage>
</organism>